<dbReference type="InterPro" id="IPR024607">
    <property type="entry name" value="Sulfatase_CS"/>
</dbReference>
<dbReference type="EMBL" id="VYQF01000001">
    <property type="protein sequence ID" value="KAA9041191.1"/>
    <property type="molecule type" value="Genomic_DNA"/>
</dbReference>
<dbReference type="PROSITE" id="PS00523">
    <property type="entry name" value="SULFATASE_1"/>
    <property type="match status" value="1"/>
</dbReference>
<dbReference type="AlphaFoldDB" id="A0A5J5IK61"/>
<dbReference type="InterPro" id="IPR000917">
    <property type="entry name" value="Sulfatase_N"/>
</dbReference>
<evidence type="ECO:0000256" key="3">
    <source>
        <dbReference type="ARBA" id="ARBA00022801"/>
    </source>
</evidence>
<evidence type="ECO:0000256" key="1">
    <source>
        <dbReference type="ARBA" id="ARBA00008779"/>
    </source>
</evidence>
<evidence type="ECO:0000256" key="2">
    <source>
        <dbReference type="ARBA" id="ARBA00022723"/>
    </source>
</evidence>
<protein>
    <submittedName>
        <fullName evidence="6">Arylsulfatase</fullName>
    </submittedName>
</protein>
<evidence type="ECO:0000313" key="6">
    <source>
        <dbReference type="EMBL" id="KAA9041191.1"/>
    </source>
</evidence>
<dbReference type="PROSITE" id="PS51257">
    <property type="entry name" value="PROKAR_LIPOPROTEIN"/>
    <property type="match status" value="1"/>
</dbReference>
<dbReference type="InterPro" id="IPR017850">
    <property type="entry name" value="Alkaline_phosphatase_core_sf"/>
</dbReference>
<proteinExistence type="inferred from homology"/>
<dbReference type="Pfam" id="PF00884">
    <property type="entry name" value="Sulfatase"/>
    <property type="match status" value="1"/>
</dbReference>
<keyword evidence="4" id="KW-0106">Calcium</keyword>
<evidence type="ECO:0000259" key="5">
    <source>
        <dbReference type="Pfam" id="PF00884"/>
    </source>
</evidence>
<evidence type="ECO:0000256" key="4">
    <source>
        <dbReference type="ARBA" id="ARBA00022837"/>
    </source>
</evidence>
<dbReference type="Gene3D" id="3.40.720.10">
    <property type="entry name" value="Alkaline Phosphatase, subunit A"/>
    <property type="match status" value="1"/>
</dbReference>
<dbReference type="Gene3D" id="3.30.1120.10">
    <property type="match status" value="1"/>
</dbReference>
<dbReference type="GO" id="GO:0004065">
    <property type="term" value="F:arylsulfatase activity"/>
    <property type="evidence" value="ECO:0007669"/>
    <property type="project" value="TreeGrafter"/>
</dbReference>
<dbReference type="RefSeq" id="WP_150413280.1">
    <property type="nucleotide sequence ID" value="NZ_VYQF01000001.1"/>
</dbReference>
<sequence>MIKRKNLLCVLLIFAYSCHQKDRDSTTVSKEERLPNIVYILADDLGYGDVSIYNPGSKINTPNIDEFAAEGMRFTDMHAPSSVCTPSRYGILTGDYCWRSRLPQSVLQGYGRALIEPGQPTVASLLKNHDYSTAVVGKWHLGLNWVIKPGHDSVLQLPVNDPDHARIVKDIDPGNIDFSLPVTDGPREHGFDYSYILPASLDMEPYCYLQNDTLTEPLTSTTNGNNLHPKGTPEYATGAFWRPGLMSPHFDFNSVLPNCTDHAVNYIKQKAKSGKPFFLYFAMPAPHTPWLPAKEFIGKSKAGPYGDYVTEVDAMVGKVLQAIKESGAASNTIVIFTSDNGPYWRPQYIQKYQHHAAYIFRGMKADAWEGGHRVPFIVRWPGHVKAGSVSNLIATLANLMATSAELAGGDKMADSSFDSYSLVPVLTGKADSSIVQKAIINESSHGLYAVRNGSWKLIEGLGSGGFSSPVTAQPGPGEAIGQLYNINTDPSETNNLYLQDPGKVDSLSHLMDSIKKLKH</sequence>
<dbReference type="CDD" id="cd16143">
    <property type="entry name" value="ARS_like"/>
    <property type="match status" value="1"/>
</dbReference>
<keyword evidence="2" id="KW-0479">Metal-binding</keyword>
<dbReference type="GO" id="GO:0046872">
    <property type="term" value="F:metal ion binding"/>
    <property type="evidence" value="ECO:0007669"/>
    <property type="project" value="UniProtKB-KW"/>
</dbReference>
<reference evidence="6 7" key="1">
    <citation type="submission" date="2019-09" db="EMBL/GenBank/DDBJ databases">
        <title>Draft genome sequence of Ginsengibacter sp. BR5-29.</title>
        <authorList>
            <person name="Im W.-T."/>
        </authorList>
    </citation>
    <scope>NUCLEOTIDE SEQUENCE [LARGE SCALE GENOMIC DNA]</scope>
    <source>
        <strain evidence="6 7">BR5-29</strain>
    </source>
</reference>
<dbReference type="SUPFAM" id="SSF53649">
    <property type="entry name" value="Alkaline phosphatase-like"/>
    <property type="match status" value="1"/>
</dbReference>
<keyword evidence="7" id="KW-1185">Reference proteome</keyword>
<organism evidence="6 7">
    <name type="scientific">Ginsengibacter hankyongi</name>
    <dbReference type="NCBI Taxonomy" id="2607284"/>
    <lineage>
        <taxon>Bacteria</taxon>
        <taxon>Pseudomonadati</taxon>
        <taxon>Bacteroidota</taxon>
        <taxon>Chitinophagia</taxon>
        <taxon>Chitinophagales</taxon>
        <taxon>Chitinophagaceae</taxon>
        <taxon>Ginsengibacter</taxon>
    </lineage>
</organism>
<feature type="domain" description="Sulfatase N-terminal" evidence="5">
    <location>
        <begin position="35"/>
        <end position="408"/>
    </location>
</feature>
<gene>
    <name evidence="6" type="ORF">FW778_03920</name>
</gene>
<evidence type="ECO:0000313" key="7">
    <source>
        <dbReference type="Proteomes" id="UP000326903"/>
    </source>
</evidence>
<keyword evidence="3" id="KW-0378">Hydrolase</keyword>
<comment type="caution">
    <text evidence="6">The sequence shown here is derived from an EMBL/GenBank/DDBJ whole genome shotgun (WGS) entry which is preliminary data.</text>
</comment>
<dbReference type="InterPro" id="IPR050738">
    <property type="entry name" value="Sulfatase"/>
</dbReference>
<dbReference type="Proteomes" id="UP000326903">
    <property type="component" value="Unassembled WGS sequence"/>
</dbReference>
<accession>A0A5J5IK61</accession>
<dbReference type="PANTHER" id="PTHR42693">
    <property type="entry name" value="ARYLSULFATASE FAMILY MEMBER"/>
    <property type="match status" value="1"/>
</dbReference>
<dbReference type="PANTHER" id="PTHR42693:SF53">
    <property type="entry name" value="ENDO-4-O-SULFATASE"/>
    <property type="match status" value="1"/>
</dbReference>
<name>A0A5J5IK61_9BACT</name>
<comment type="similarity">
    <text evidence="1">Belongs to the sulfatase family.</text>
</comment>